<evidence type="ECO:0000313" key="3">
    <source>
        <dbReference type="Proteomes" id="UP001148838"/>
    </source>
</evidence>
<comment type="caution">
    <text evidence="2">The sequence shown here is derived from an EMBL/GenBank/DDBJ whole genome shotgun (WGS) entry which is preliminary data.</text>
</comment>
<keyword evidence="3" id="KW-1185">Reference proteome</keyword>
<name>A0ABQ8SGX3_PERAM</name>
<accession>A0ABQ8SGX3</accession>
<dbReference type="Proteomes" id="UP001148838">
    <property type="component" value="Unassembled WGS sequence"/>
</dbReference>
<proteinExistence type="predicted"/>
<dbReference type="EMBL" id="JAJSOF020000027">
    <property type="protein sequence ID" value="KAJ4433223.1"/>
    <property type="molecule type" value="Genomic_DNA"/>
</dbReference>
<protein>
    <submittedName>
        <fullName evidence="2">Uncharacterized protein</fullName>
    </submittedName>
</protein>
<sequence>MAGLCEDGNEPPGSLKASGTRHTAVTSRDTAVIIMKYGCLKVDKDIELLPLQAALPLHLKKRIHVVAMLHL</sequence>
<evidence type="ECO:0000313" key="2">
    <source>
        <dbReference type="EMBL" id="KAJ4433223.1"/>
    </source>
</evidence>
<feature type="region of interest" description="Disordered" evidence="1">
    <location>
        <begin position="1"/>
        <end position="22"/>
    </location>
</feature>
<evidence type="ECO:0000256" key="1">
    <source>
        <dbReference type="SAM" id="MobiDB-lite"/>
    </source>
</evidence>
<gene>
    <name evidence="2" type="ORF">ANN_15481</name>
</gene>
<reference evidence="2 3" key="1">
    <citation type="journal article" date="2022" name="Allergy">
        <title>Genome assembly and annotation of Periplaneta americana reveal a comprehensive cockroach allergen profile.</title>
        <authorList>
            <person name="Wang L."/>
            <person name="Xiong Q."/>
            <person name="Saelim N."/>
            <person name="Wang L."/>
            <person name="Nong W."/>
            <person name="Wan A.T."/>
            <person name="Shi M."/>
            <person name="Liu X."/>
            <person name="Cao Q."/>
            <person name="Hui J.H.L."/>
            <person name="Sookrung N."/>
            <person name="Leung T.F."/>
            <person name="Tungtrongchitr A."/>
            <person name="Tsui S.K.W."/>
        </authorList>
    </citation>
    <scope>NUCLEOTIDE SEQUENCE [LARGE SCALE GENOMIC DNA]</scope>
    <source>
        <strain evidence="2">PWHHKU_190912</strain>
    </source>
</reference>
<organism evidence="2 3">
    <name type="scientific">Periplaneta americana</name>
    <name type="common">American cockroach</name>
    <name type="synonym">Blatta americana</name>
    <dbReference type="NCBI Taxonomy" id="6978"/>
    <lineage>
        <taxon>Eukaryota</taxon>
        <taxon>Metazoa</taxon>
        <taxon>Ecdysozoa</taxon>
        <taxon>Arthropoda</taxon>
        <taxon>Hexapoda</taxon>
        <taxon>Insecta</taxon>
        <taxon>Pterygota</taxon>
        <taxon>Neoptera</taxon>
        <taxon>Polyneoptera</taxon>
        <taxon>Dictyoptera</taxon>
        <taxon>Blattodea</taxon>
        <taxon>Blattoidea</taxon>
        <taxon>Blattidae</taxon>
        <taxon>Blattinae</taxon>
        <taxon>Periplaneta</taxon>
    </lineage>
</organism>